<protein>
    <submittedName>
        <fullName evidence="1">Uncharacterized protein</fullName>
    </submittedName>
</protein>
<evidence type="ECO:0000313" key="2">
    <source>
        <dbReference type="Proteomes" id="UP000433788"/>
    </source>
</evidence>
<organism evidence="1 2">
    <name type="scientific">Spiribacter salilacus</name>
    <dbReference type="NCBI Taxonomy" id="2664894"/>
    <lineage>
        <taxon>Bacteria</taxon>
        <taxon>Pseudomonadati</taxon>
        <taxon>Pseudomonadota</taxon>
        <taxon>Gammaproteobacteria</taxon>
        <taxon>Chromatiales</taxon>
        <taxon>Ectothiorhodospiraceae</taxon>
        <taxon>Spiribacter</taxon>
    </lineage>
</organism>
<comment type="caution">
    <text evidence="1">The sequence shown here is derived from an EMBL/GenBank/DDBJ whole genome shotgun (WGS) entry which is preliminary data.</text>
</comment>
<name>A0A6N7QQN7_9GAMM</name>
<keyword evidence="2" id="KW-1185">Reference proteome</keyword>
<evidence type="ECO:0000313" key="1">
    <source>
        <dbReference type="EMBL" id="MRH78010.1"/>
    </source>
</evidence>
<sequence>MTPTTLIDATPVLDDWWLLRLPWSVEPAAPGQWLWLNINGQRLRLPVRDCHANEQWLAGLVPGALVPQTLRPGMAISTSSLQGAAVQPPAKKRLIIVGEDLGIGPALGLAERQASHTRLVIIGGQYGLPARAVPSRFLVPAVADTAIAGVATLESNNIPSRIALSTDRPGVFNGPPLNLLQQYLHNTPADLRADFAVIGFTAEGLFMGFDAPSSGAVSSPL</sequence>
<accession>A0A6N7QQN7</accession>
<dbReference type="AlphaFoldDB" id="A0A6N7QQN7"/>
<proteinExistence type="predicted"/>
<reference evidence="1 2" key="1">
    <citation type="submission" date="2019-11" db="EMBL/GenBank/DDBJ databases">
        <authorList>
            <person name="Zhang X.Y."/>
        </authorList>
    </citation>
    <scope>NUCLEOTIDE SEQUENCE [LARGE SCALE GENOMIC DNA]</scope>
    <source>
        <strain evidence="1 2">C176</strain>
    </source>
</reference>
<dbReference type="Proteomes" id="UP000433788">
    <property type="component" value="Unassembled WGS sequence"/>
</dbReference>
<dbReference type="RefSeq" id="WP_153719053.1">
    <property type="nucleotide sequence ID" value="NZ_WJPP01000002.1"/>
</dbReference>
<dbReference type="EMBL" id="WJPP01000002">
    <property type="protein sequence ID" value="MRH78010.1"/>
    <property type="molecule type" value="Genomic_DNA"/>
</dbReference>
<gene>
    <name evidence="1" type="ORF">GH984_04760</name>
</gene>